<dbReference type="InterPro" id="IPR049203">
    <property type="entry name" value="DUF6818"/>
</dbReference>
<feature type="region of interest" description="Disordered" evidence="2">
    <location>
        <begin position="1"/>
        <end position="26"/>
    </location>
</feature>
<reference evidence="4" key="1">
    <citation type="submission" date="2021-01" db="EMBL/GenBank/DDBJ databases">
        <authorList>
            <person name="Corre E."/>
            <person name="Pelletier E."/>
            <person name="Niang G."/>
            <person name="Scheremetjew M."/>
            <person name="Finn R."/>
            <person name="Kale V."/>
            <person name="Holt S."/>
            <person name="Cochrane G."/>
            <person name="Meng A."/>
            <person name="Brown T."/>
            <person name="Cohen L."/>
        </authorList>
    </citation>
    <scope>NUCLEOTIDE SEQUENCE</scope>
    <source>
        <strain evidence="4">CCMP826</strain>
    </source>
</reference>
<keyword evidence="1" id="KW-0175">Coiled coil</keyword>
<evidence type="ECO:0000256" key="2">
    <source>
        <dbReference type="SAM" id="MobiDB-lite"/>
    </source>
</evidence>
<name>A0A7S2IFN3_9STRA</name>
<organism evidence="4">
    <name type="scientific">Helicotheca tamesis</name>
    <dbReference type="NCBI Taxonomy" id="374047"/>
    <lineage>
        <taxon>Eukaryota</taxon>
        <taxon>Sar</taxon>
        <taxon>Stramenopiles</taxon>
        <taxon>Ochrophyta</taxon>
        <taxon>Bacillariophyta</taxon>
        <taxon>Mediophyceae</taxon>
        <taxon>Lithodesmiophycidae</taxon>
        <taxon>Lithodesmiales</taxon>
        <taxon>Lithodesmiaceae</taxon>
        <taxon>Helicotheca</taxon>
    </lineage>
</organism>
<evidence type="ECO:0000259" key="3">
    <source>
        <dbReference type="Pfam" id="PF20681"/>
    </source>
</evidence>
<protein>
    <recommendedName>
        <fullName evidence="3">DUF6818 domain-containing protein</fullName>
    </recommendedName>
</protein>
<dbReference type="PANTHER" id="PTHR34409">
    <property type="entry name" value="SET DOMAIN-CONTAINING PROTEIN"/>
    <property type="match status" value="1"/>
</dbReference>
<accession>A0A7S2IFN3</accession>
<dbReference type="EMBL" id="HBGV01019285">
    <property type="protein sequence ID" value="CAD9518115.1"/>
    <property type="molecule type" value="Transcribed_RNA"/>
</dbReference>
<feature type="compositionally biased region" description="Polar residues" evidence="2">
    <location>
        <begin position="35"/>
        <end position="46"/>
    </location>
</feature>
<sequence length="228" mass="25344">MSQEQADHHLDDDGIDGIEIPLLPREGSTNELASQQSFNVKISPQKQRGRLQGAKGWSDAEVRSLLQVVEQEIPTGSKQWERVAALHYENGYKIRNGARCKRKFDRLWMTEKSTGATEVPVLVAQAKGIKELISQAANRDALIQAGSDKIKKPKAKRQKTGDIAAAISELGEKQMAASERISSALEKVAESLSTHNNSDNSVVARMEQKFEELENKMDKILEHILKTT</sequence>
<feature type="coiled-coil region" evidence="1">
    <location>
        <begin position="196"/>
        <end position="223"/>
    </location>
</feature>
<feature type="region of interest" description="Disordered" evidence="2">
    <location>
        <begin position="35"/>
        <end position="54"/>
    </location>
</feature>
<proteinExistence type="predicted"/>
<dbReference type="AlphaFoldDB" id="A0A7S2IFN3"/>
<feature type="compositionally biased region" description="Basic and acidic residues" evidence="2">
    <location>
        <begin position="1"/>
        <end position="12"/>
    </location>
</feature>
<evidence type="ECO:0000256" key="1">
    <source>
        <dbReference type="SAM" id="Coils"/>
    </source>
</evidence>
<feature type="domain" description="DUF6818" evidence="3">
    <location>
        <begin position="74"/>
        <end position="140"/>
    </location>
</feature>
<evidence type="ECO:0000313" key="4">
    <source>
        <dbReference type="EMBL" id="CAD9518115.1"/>
    </source>
</evidence>
<gene>
    <name evidence="4" type="ORF">HTAM1171_LOCUS11956</name>
</gene>
<dbReference type="Pfam" id="PF20681">
    <property type="entry name" value="DUF6818"/>
    <property type="match status" value="1"/>
</dbReference>
<dbReference type="PANTHER" id="PTHR34409:SF1">
    <property type="entry name" value="MYB-LIKE DOMAIN-CONTAINING PROTEIN"/>
    <property type="match status" value="1"/>
</dbReference>